<evidence type="ECO:0000259" key="17">
    <source>
        <dbReference type="PROSITE" id="PS52019"/>
    </source>
</evidence>
<gene>
    <name evidence="18" type="ORF">BJ998_001164</name>
</gene>
<evidence type="ECO:0000256" key="1">
    <source>
        <dbReference type="ARBA" id="ARBA00001957"/>
    </source>
</evidence>
<dbReference type="SMART" id="SM00826">
    <property type="entry name" value="PKS_DH"/>
    <property type="match status" value="1"/>
</dbReference>
<dbReference type="InterPro" id="IPR020807">
    <property type="entry name" value="PKS_DH"/>
</dbReference>
<dbReference type="SMART" id="SM00824">
    <property type="entry name" value="PKS_TE"/>
    <property type="match status" value="1"/>
</dbReference>
<dbReference type="InterPro" id="IPR042104">
    <property type="entry name" value="PKS_dehydratase_sf"/>
</dbReference>
<dbReference type="Gene3D" id="3.30.70.3290">
    <property type="match status" value="1"/>
</dbReference>
<dbReference type="SUPFAM" id="SSF51735">
    <property type="entry name" value="NAD(P)-binding Rossmann-fold domains"/>
    <property type="match status" value="2"/>
</dbReference>
<comment type="subunit">
    <text evidence="12">Homodimer. Erythronolide synthase is composed of EryAI, EryAII and EryAIII multimodular (2 modules) polypeptides each coding for a functional synthase subunit which participates in 2 of the six FAS-like elongation steps required for formation of the polyketide. Module 1, 2, 3, 4, 5, and 6 participating in biosynthesis steps 1, 2, 3, 4, 5, and 6, respectively.</text>
</comment>
<dbReference type="Pfam" id="PF14765">
    <property type="entry name" value="PS-DH"/>
    <property type="match status" value="1"/>
</dbReference>
<dbReference type="Pfam" id="PF00550">
    <property type="entry name" value="PP-binding"/>
    <property type="match status" value="1"/>
</dbReference>
<dbReference type="Pfam" id="PF00698">
    <property type="entry name" value="Acyl_transf_1"/>
    <property type="match status" value="1"/>
</dbReference>
<evidence type="ECO:0000259" key="16">
    <source>
        <dbReference type="PROSITE" id="PS52004"/>
    </source>
</evidence>
<dbReference type="InterPro" id="IPR016036">
    <property type="entry name" value="Malonyl_transacylase_ACP-bd"/>
</dbReference>
<organism evidence="18 19">
    <name type="scientific">Kutzneria kofuensis</name>
    <dbReference type="NCBI Taxonomy" id="103725"/>
    <lineage>
        <taxon>Bacteria</taxon>
        <taxon>Bacillati</taxon>
        <taxon>Actinomycetota</taxon>
        <taxon>Actinomycetes</taxon>
        <taxon>Pseudonocardiales</taxon>
        <taxon>Pseudonocardiaceae</taxon>
        <taxon>Kutzneria</taxon>
    </lineage>
</organism>
<dbReference type="InterPro" id="IPR020802">
    <property type="entry name" value="TesA-like"/>
</dbReference>
<evidence type="ECO:0000256" key="2">
    <source>
        <dbReference type="ARBA" id="ARBA00022450"/>
    </source>
</evidence>
<dbReference type="EMBL" id="JACHIR010000001">
    <property type="protein sequence ID" value="MBB5889968.1"/>
    <property type="molecule type" value="Genomic_DNA"/>
</dbReference>
<evidence type="ECO:0000256" key="11">
    <source>
        <dbReference type="ARBA" id="ARBA00060622"/>
    </source>
</evidence>
<dbReference type="Gene3D" id="1.10.1200.10">
    <property type="entry name" value="ACP-like"/>
    <property type="match status" value="1"/>
</dbReference>
<name>A0A7W9KD34_9PSEU</name>
<comment type="function">
    <text evidence="10">Involved in the biosynthesis of antibiotic erythromycin via the biosynthesis of its aglycone precursor, 6-deoxyerythronolide B (6-dEB).</text>
</comment>
<dbReference type="SMART" id="SM01294">
    <property type="entry name" value="PKS_PP_betabranch"/>
    <property type="match status" value="1"/>
</dbReference>
<dbReference type="InterPro" id="IPR009081">
    <property type="entry name" value="PP-bd_ACP"/>
</dbReference>
<sequence>MNDRSGTEDKLRHFLKQVTAELHETRGRLRDVRAAATEPIAIVGMACRYPGGVRTPDDLWRMLVEERDGISGFPADRGWDLEALHDPDPDRAGASYVRHGGFLHDVADFDPAFFGISPREALAMDPQHRLLLEASWEAFESAGLDPESLRGSRTGVFAGLMYHDYVSGLESIPDEVGGHLSTGNSGSVASGRVSYTFGLEGPAVTIDTACSSSLVALHLAVQSLRRGECTMALAGGVTVMASPGSFVEFSRQRGLAPDGRIKAFAEAADGTAWAEGVGMVLVERLSDAERLGHRVLAVVRGTAVNQDGASNGLTAPNGPSQQRVIRAALADARLSTSDVDVVEAHGTGTTLGDPIEAQALLATYGQDRAEPLWLGSVKSNLGHTQAAAGVASIIKMVEAMRRGVLPRTLGVDAPSSHVDWSAGAVSLLTETRAWPAVDRPRRAGVSSFGISGTNAHIILEQAPATENVEPPADVVIGPVPWVLSAKTPEALPGQAARLATVTGDPADIGFSLATTRVAFGHRAAVVGAVPDDFRAALAALAAGEPSPLTVTGRALSGGKAVFVFPGQGSQWVGMAAELWSSSSVFAEAMADCERAFLSHVDWKLSEVLGDAAALERVDVVQPVLFAVMVSLARLWRAIGIEPAAVVGHSQGEIAAACVSGALSLADAARVVCLRSRAILALSGRGGMMSVAAPEVQEFLVDGVSVAAVNGPSSVVVSGDPAGLDQVAARCAAAGVRARRLPVDYASHSSHVDVIERDILTALAGIEPREPEIPFYSTVPGDSAKLDAEYWFRNLRGTVRFDPAVQRLLADGFRYFIECSAHPVLTAGIAERIEAVEIQAVALGSLRRDEGGAQRFLTSVAEAHVHGLSPDWTTLFPGARRVDLPPYAFQRKRFWLESGPTQVDAAALGQSVLAHPLLGTAAPVPSTDGLLCTGRISLDTHPWLADHAVGGAVLLPGAAFAELTLEAGAQVGCHTLGDLTLEAPLVLDGARQVYVELGGVADGGSRDVTVYSRADDGPWTRHAHGLLVPDIGTPADLTAWPPAGAEPVAVDGLYDVLTDAGLEYGPVFQGLHTAWRRGPEVFVEVDLPEDRHADATACGLHPALLDAVLHGVALGEFIDGDGVHLPFAWSGVSLFSRGATALRARLSPANDGIAIDLADPTGQPVASVAGVVLRPGSAGHHESLFHIEWTPAPSGDGATDAPLWICEPGDVRDVLDRALSRIQSWLAEPSELPLVIVTSGAVAVESPNPALAAVWGLVRSAQSEHPGRFVLVDTDADPVEAARIGLAIGEPEGVVHSGQALVPRLVRTAAAGKPDWKPEDVVLIVGGTGLLGGAVARHLATVHGVRGLVLLSRSGPDAPGARDLADELTALGAEAAVVACDAADSEQLADVLAAHPVTAVVHAAGILDDGVIESLTPERIDAVLKSKADIAVRLHELADVEKFVVFSSAAGVFGNPGQGAYAAANAYVDALVAQRRAAGKPGASIAWGLWATTSAMTGEADVERLARAGVLGLSTEEGLALLDVALGSGLPLTLPMRLDLAAVRAGAVPPLLSRLVRVRTRRAAPGDATRRLARLTGPEREAAVLDLVRSQVAAVLGHDSADAVDPEDVLLDLGFDSLTAVELRNHLAAATGLRLPPTLVFEHPTPAALAARIAGDLADPRPASPEPPGMFGTMFRRAVELDELDGFLAVTAEAARFRPTFGPSDPDGVDLVRLASGPAGTALVCVPSLLAMSGPYEYARFASAFRDVRDVHAVPVPGFGPGERLPEDLDALLSAQVAALSRIDGPIVLVAHSSGGPLANALAARLERDGAALRALVLIDVYPQDRHALDGIRPRLAEAGVPEDARLTAMAAYFRLFADHRPEPVAAPTLLVRASEPLPAWTERSDWQSCWARPHDTVDVPGDHFSMMDAHAPTTAAAVSAWLS</sequence>
<dbReference type="CDD" id="cd08956">
    <property type="entry name" value="KR_3_FAS_SDR_x"/>
    <property type="match status" value="1"/>
</dbReference>
<dbReference type="Pfam" id="PF16197">
    <property type="entry name" value="KAsynt_C_assoc"/>
    <property type="match status" value="1"/>
</dbReference>
<dbReference type="InterPro" id="IPR016035">
    <property type="entry name" value="Acyl_Trfase/lysoPLipase"/>
</dbReference>
<dbReference type="CDD" id="cd00833">
    <property type="entry name" value="PKS"/>
    <property type="match status" value="1"/>
</dbReference>
<dbReference type="InterPro" id="IPR020841">
    <property type="entry name" value="PKS_Beta-ketoAc_synthase_dom"/>
</dbReference>
<dbReference type="PANTHER" id="PTHR43775">
    <property type="entry name" value="FATTY ACID SYNTHASE"/>
    <property type="match status" value="1"/>
</dbReference>
<dbReference type="Proteomes" id="UP000585638">
    <property type="component" value="Unassembled WGS sequence"/>
</dbReference>
<dbReference type="Gene3D" id="3.40.366.10">
    <property type="entry name" value="Malonyl-Coenzyme A Acyl Carrier Protein, domain 2"/>
    <property type="match status" value="1"/>
</dbReference>
<dbReference type="Gene3D" id="3.40.50.720">
    <property type="entry name" value="NAD(P)-binding Rossmann-like Domain"/>
    <property type="match status" value="1"/>
</dbReference>
<dbReference type="PROSITE" id="PS50075">
    <property type="entry name" value="CARRIER"/>
    <property type="match status" value="1"/>
</dbReference>
<dbReference type="InterPro" id="IPR020806">
    <property type="entry name" value="PKS_PP-bd"/>
</dbReference>
<accession>A0A7W9KD34</accession>
<feature type="domain" description="PKS/mFAS DH" evidence="17">
    <location>
        <begin position="914"/>
        <end position="1181"/>
    </location>
</feature>
<feature type="domain" description="Ketosynthase family 3 (KS3)" evidence="16">
    <location>
        <begin position="37"/>
        <end position="461"/>
    </location>
</feature>
<dbReference type="InterPro" id="IPR018201">
    <property type="entry name" value="Ketoacyl_synth_AS"/>
</dbReference>
<dbReference type="Pfam" id="PF00975">
    <property type="entry name" value="Thioesterase"/>
    <property type="match status" value="1"/>
</dbReference>
<dbReference type="InterPro" id="IPR036291">
    <property type="entry name" value="NAD(P)-bd_dom_sf"/>
</dbReference>
<dbReference type="Pfam" id="PF00109">
    <property type="entry name" value="ketoacyl-synt"/>
    <property type="match status" value="1"/>
</dbReference>
<dbReference type="PROSITE" id="PS52019">
    <property type="entry name" value="PKS_MFAS_DH"/>
    <property type="match status" value="1"/>
</dbReference>
<comment type="pathway">
    <text evidence="11">Antibiotic biosynthesis; erythromycin biosynthesis.</text>
</comment>
<dbReference type="SMART" id="SM00827">
    <property type="entry name" value="PKS_AT"/>
    <property type="match status" value="1"/>
</dbReference>
<dbReference type="Gene3D" id="3.10.129.110">
    <property type="entry name" value="Polyketide synthase dehydratase"/>
    <property type="match status" value="1"/>
</dbReference>
<dbReference type="Gene3D" id="3.40.50.1820">
    <property type="entry name" value="alpha/beta hydrolase"/>
    <property type="match status" value="1"/>
</dbReference>
<dbReference type="SUPFAM" id="SSF52151">
    <property type="entry name" value="FabD/lysophospholipase-like"/>
    <property type="match status" value="1"/>
</dbReference>
<dbReference type="InterPro" id="IPR049551">
    <property type="entry name" value="PKS_DH_C"/>
</dbReference>
<evidence type="ECO:0000256" key="6">
    <source>
        <dbReference type="ARBA" id="ARBA00023194"/>
    </source>
</evidence>
<dbReference type="SUPFAM" id="SSF101173">
    <property type="entry name" value="Docking domain B of the erythromycin polyketide synthase (DEBS)"/>
    <property type="match status" value="1"/>
</dbReference>
<feature type="domain" description="Carrier" evidence="15">
    <location>
        <begin position="1581"/>
        <end position="1656"/>
    </location>
</feature>
<keyword evidence="3" id="KW-0597">Phosphoprotein</keyword>
<dbReference type="InterPro" id="IPR006162">
    <property type="entry name" value="Ppantetheine_attach_site"/>
</dbReference>
<dbReference type="Pfam" id="PF02801">
    <property type="entry name" value="Ketoacyl-synt_C"/>
    <property type="match status" value="1"/>
</dbReference>
<dbReference type="InterPro" id="IPR050091">
    <property type="entry name" value="PKS_NRPS_Biosynth_Enz"/>
</dbReference>
<dbReference type="InterPro" id="IPR013968">
    <property type="entry name" value="PKS_KR"/>
</dbReference>
<dbReference type="InterPro" id="IPR036736">
    <property type="entry name" value="ACP-like_sf"/>
</dbReference>
<dbReference type="GO" id="GO:0047879">
    <property type="term" value="F:erythronolide synthase activity"/>
    <property type="evidence" value="ECO:0007669"/>
    <property type="project" value="UniProtKB-EC"/>
</dbReference>
<keyword evidence="6" id="KW-0045">Antibiotic biosynthesis</keyword>
<comment type="catalytic activity">
    <reaction evidence="9">
        <text>6 (S)-methylmalonyl-CoA + propanoyl-CoA + 6 NADPH + 12 H(+) = 6-deoxyerythronolide B + 6 CO2 + 6 NADP(+) + 7 CoA + H2O</text>
        <dbReference type="Rhea" id="RHEA:23068"/>
        <dbReference type="ChEBI" id="CHEBI:15377"/>
        <dbReference type="ChEBI" id="CHEBI:15378"/>
        <dbReference type="ChEBI" id="CHEBI:16089"/>
        <dbReference type="ChEBI" id="CHEBI:16526"/>
        <dbReference type="ChEBI" id="CHEBI:57287"/>
        <dbReference type="ChEBI" id="CHEBI:57327"/>
        <dbReference type="ChEBI" id="CHEBI:57392"/>
        <dbReference type="ChEBI" id="CHEBI:57783"/>
        <dbReference type="ChEBI" id="CHEBI:58349"/>
        <dbReference type="EC" id="2.3.1.94"/>
    </reaction>
</comment>
<keyword evidence="8" id="KW-0012">Acyltransferase</keyword>
<dbReference type="Pfam" id="PF08659">
    <property type="entry name" value="KR"/>
    <property type="match status" value="1"/>
</dbReference>
<evidence type="ECO:0000256" key="12">
    <source>
        <dbReference type="ARBA" id="ARBA00063272"/>
    </source>
</evidence>
<dbReference type="GO" id="GO:0031177">
    <property type="term" value="F:phosphopantetheine binding"/>
    <property type="evidence" value="ECO:0007669"/>
    <property type="project" value="InterPro"/>
</dbReference>
<dbReference type="InterPro" id="IPR015083">
    <property type="entry name" value="NorB/c/GfsB-D-like_docking"/>
</dbReference>
<dbReference type="SMART" id="SM00823">
    <property type="entry name" value="PKS_PP"/>
    <property type="match status" value="1"/>
</dbReference>
<evidence type="ECO:0000313" key="19">
    <source>
        <dbReference type="Proteomes" id="UP000585638"/>
    </source>
</evidence>
<evidence type="ECO:0000256" key="8">
    <source>
        <dbReference type="ARBA" id="ARBA00023315"/>
    </source>
</evidence>
<dbReference type="GO" id="GO:0004315">
    <property type="term" value="F:3-oxoacyl-[acyl-carrier-protein] synthase activity"/>
    <property type="evidence" value="ECO:0007669"/>
    <property type="project" value="InterPro"/>
</dbReference>
<proteinExistence type="predicted"/>
<dbReference type="InterPro" id="IPR055123">
    <property type="entry name" value="SpnB-like_Rossmann"/>
</dbReference>
<dbReference type="InterPro" id="IPR032821">
    <property type="entry name" value="PKS_assoc"/>
</dbReference>
<evidence type="ECO:0000256" key="14">
    <source>
        <dbReference type="PROSITE-ProRule" id="PRU01363"/>
    </source>
</evidence>
<dbReference type="InterPro" id="IPR001031">
    <property type="entry name" value="Thioesterase"/>
</dbReference>
<dbReference type="EC" id="2.3.1.94" evidence="13"/>
<keyword evidence="5" id="KW-0677">Repeat</keyword>
<dbReference type="FunFam" id="3.40.366.10:FF:000002">
    <property type="entry name" value="Probable polyketide synthase 2"/>
    <property type="match status" value="1"/>
</dbReference>
<dbReference type="Pfam" id="PF08990">
    <property type="entry name" value="Docking"/>
    <property type="match status" value="1"/>
</dbReference>
<evidence type="ECO:0000256" key="9">
    <source>
        <dbReference type="ARBA" id="ARBA00052442"/>
    </source>
</evidence>
<dbReference type="InterPro" id="IPR036299">
    <property type="entry name" value="Polyketide_synth_docking_sf"/>
</dbReference>
<dbReference type="SUPFAM" id="SSF55048">
    <property type="entry name" value="Probable ACP-binding domain of malonyl-CoA ACP transacylase"/>
    <property type="match status" value="1"/>
</dbReference>
<dbReference type="InterPro" id="IPR014030">
    <property type="entry name" value="Ketoacyl_synth_N"/>
</dbReference>
<feature type="active site" description="Proton donor; for dehydratase activity" evidence="14">
    <location>
        <position position="1105"/>
    </location>
</feature>
<dbReference type="SMART" id="SM00822">
    <property type="entry name" value="PKS_KR"/>
    <property type="match status" value="1"/>
</dbReference>
<feature type="active site" description="Proton acceptor; for dehydratase activity" evidence="14">
    <location>
        <position position="946"/>
    </location>
</feature>
<comment type="cofactor">
    <cofactor evidence="1">
        <name>pantetheine 4'-phosphate</name>
        <dbReference type="ChEBI" id="CHEBI:47942"/>
    </cofactor>
</comment>
<evidence type="ECO:0000256" key="13">
    <source>
        <dbReference type="ARBA" id="ARBA00066981"/>
    </source>
</evidence>
<dbReference type="Pfam" id="PF21089">
    <property type="entry name" value="PKS_DH_N"/>
    <property type="match status" value="1"/>
</dbReference>
<dbReference type="GO" id="GO:0004312">
    <property type="term" value="F:fatty acid synthase activity"/>
    <property type="evidence" value="ECO:0007669"/>
    <property type="project" value="TreeGrafter"/>
</dbReference>
<dbReference type="InterPro" id="IPR057326">
    <property type="entry name" value="KR_dom"/>
</dbReference>
<reference evidence="18 19" key="1">
    <citation type="submission" date="2020-08" db="EMBL/GenBank/DDBJ databases">
        <title>Sequencing the genomes of 1000 actinobacteria strains.</title>
        <authorList>
            <person name="Klenk H.-P."/>
        </authorList>
    </citation>
    <scope>NUCLEOTIDE SEQUENCE [LARGE SCALE GENOMIC DNA]</scope>
    <source>
        <strain evidence="18 19">DSM 43851</strain>
    </source>
</reference>
<keyword evidence="4 18" id="KW-0808">Transferase</keyword>
<evidence type="ECO:0000259" key="15">
    <source>
        <dbReference type="PROSITE" id="PS50075"/>
    </source>
</evidence>
<protein>
    <recommendedName>
        <fullName evidence="13">6-deoxyerythronolide-B synthase</fullName>
        <ecNumber evidence="13">2.3.1.94</ecNumber>
    </recommendedName>
</protein>
<evidence type="ECO:0000256" key="10">
    <source>
        <dbReference type="ARBA" id="ARBA00060158"/>
    </source>
</evidence>
<comment type="caution">
    <text evidence="18">The sequence shown here is derived from an EMBL/GenBank/DDBJ whole genome shotgun (WGS) entry which is preliminary data.</text>
</comment>
<dbReference type="SUPFAM" id="SSF53901">
    <property type="entry name" value="Thiolase-like"/>
    <property type="match status" value="1"/>
</dbReference>
<evidence type="ECO:0000256" key="5">
    <source>
        <dbReference type="ARBA" id="ARBA00022737"/>
    </source>
</evidence>
<dbReference type="PROSITE" id="PS00012">
    <property type="entry name" value="PHOSPHOPANTETHEINE"/>
    <property type="match status" value="1"/>
</dbReference>
<dbReference type="Gene3D" id="3.40.47.10">
    <property type="match status" value="1"/>
</dbReference>
<evidence type="ECO:0000313" key="18">
    <source>
        <dbReference type="EMBL" id="MBB5889968.1"/>
    </source>
</evidence>
<dbReference type="PANTHER" id="PTHR43775:SF51">
    <property type="entry name" value="INACTIVE PHENOLPHTHIOCEROL SYNTHESIS POLYKETIDE SYNTHASE TYPE I PKS1-RELATED"/>
    <property type="match status" value="1"/>
</dbReference>
<dbReference type="InterPro" id="IPR049552">
    <property type="entry name" value="PKS_DH_N"/>
</dbReference>
<dbReference type="RefSeq" id="WP_184859159.1">
    <property type="nucleotide sequence ID" value="NZ_JACHIR010000001.1"/>
</dbReference>
<dbReference type="SUPFAM" id="SSF53474">
    <property type="entry name" value="alpha/beta-Hydrolases"/>
    <property type="match status" value="1"/>
</dbReference>
<dbReference type="GO" id="GO:0006633">
    <property type="term" value="P:fatty acid biosynthetic process"/>
    <property type="evidence" value="ECO:0007669"/>
    <property type="project" value="InterPro"/>
</dbReference>
<dbReference type="GO" id="GO:0033068">
    <property type="term" value="P:macrolide biosynthetic process"/>
    <property type="evidence" value="ECO:0007669"/>
    <property type="project" value="UniProtKB-ARBA"/>
</dbReference>
<keyword evidence="7" id="KW-0511">Multifunctional enzyme</keyword>
<feature type="region of interest" description="C-terminal hotdog fold" evidence="14">
    <location>
        <begin position="1044"/>
        <end position="1181"/>
    </location>
</feature>
<dbReference type="InterPro" id="IPR014031">
    <property type="entry name" value="Ketoacyl_synth_C"/>
</dbReference>
<feature type="region of interest" description="N-terminal hotdog fold" evidence="14">
    <location>
        <begin position="914"/>
        <end position="1033"/>
    </location>
</feature>
<keyword evidence="2" id="KW-0596">Phosphopantetheine</keyword>
<evidence type="ECO:0000256" key="4">
    <source>
        <dbReference type="ARBA" id="ARBA00022679"/>
    </source>
</evidence>
<dbReference type="SMART" id="SM00825">
    <property type="entry name" value="PKS_KS"/>
    <property type="match status" value="1"/>
</dbReference>
<dbReference type="InterPro" id="IPR014043">
    <property type="entry name" value="Acyl_transferase_dom"/>
</dbReference>
<dbReference type="PROSITE" id="PS52004">
    <property type="entry name" value="KS3_2"/>
    <property type="match status" value="1"/>
</dbReference>
<evidence type="ECO:0000256" key="7">
    <source>
        <dbReference type="ARBA" id="ARBA00023268"/>
    </source>
</evidence>
<dbReference type="Pfam" id="PF22953">
    <property type="entry name" value="SpnB_Rossmann"/>
    <property type="match status" value="1"/>
</dbReference>
<dbReference type="PROSITE" id="PS00606">
    <property type="entry name" value="KS3_1"/>
    <property type="match status" value="1"/>
</dbReference>
<keyword evidence="19" id="KW-1185">Reference proteome</keyword>
<dbReference type="InterPro" id="IPR001227">
    <property type="entry name" value="Ac_transferase_dom_sf"/>
</dbReference>
<dbReference type="InterPro" id="IPR049900">
    <property type="entry name" value="PKS_mFAS_DH"/>
</dbReference>
<evidence type="ECO:0000256" key="3">
    <source>
        <dbReference type="ARBA" id="ARBA00022553"/>
    </source>
</evidence>
<dbReference type="FunFam" id="1.10.1200.10:FF:000007">
    <property type="entry name" value="Probable polyketide synthase pks17"/>
    <property type="match status" value="1"/>
</dbReference>
<dbReference type="FunFam" id="3.40.47.10:FF:000019">
    <property type="entry name" value="Polyketide synthase type I"/>
    <property type="match status" value="1"/>
</dbReference>
<dbReference type="InterPro" id="IPR029058">
    <property type="entry name" value="AB_hydrolase_fold"/>
</dbReference>
<dbReference type="InterPro" id="IPR016039">
    <property type="entry name" value="Thiolase-like"/>
</dbReference>